<evidence type="ECO:0000256" key="5">
    <source>
        <dbReference type="RuleBase" id="RU367124"/>
    </source>
</evidence>
<keyword evidence="4 5" id="KW-0732">Signal</keyword>
<protein>
    <recommendedName>
        <fullName evidence="5">RxLR effector protein</fullName>
    </recommendedName>
</protein>
<dbReference type="InterPro" id="IPR031825">
    <property type="entry name" value="RXLR"/>
</dbReference>
<keyword evidence="3 5" id="KW-0964">Secreted</keyword>
<reference evidence="8" key="1">
    <citation type="journal article" date="2011" name="Plant Cell">
        <title>Transcriptional programming and functional interactions within the Phytophthora sojae RXLR effector repertoire.</title>
        <authorList>
            <person name="Wang Q."/>
            <person name="Han C."/>
            <person name="Ferreira A.O."/>
            <person name="Yu X."/>
            <person name="Ye W."/>
            <person name="Tripathy S."/>
            <person name="Kale S.D."/>
            <person name="Gu B."/>
            <person name="Sheng Y."/>
            <person name="Sui Y."/>
            <person name="Wang X."/>
            <person name="Zhang Z."/>
            <person name="Cheng B."/>
            <person name="Dong S."/>
            <person name="Shan W."/>
            <person name="Zheng X."/>
            <person name="Dou D."/>
            <person name="Tyler B.M."/>
            <person name="Wang Y."/>
        </authorList>
    </citation>
    <scope>NUCLEOTIDE SEQUENCE</scope>
    <source>
        <strain evidence="6">P7064</strain>
        <strain evidence="7">P7074</strain>
        <strain evidence="8">P7076</strain>
    </source>
</reference>
<comment type="similarity">
    <text evidence="2 5">Belongs to the RxLR effector family.</text>
</comment>
<dbReference type="EMBL" id="JN254122">
    <property type="protein sequence ID" value="AEK80935.1"/>
    <property type="molecule type" value="Genomic_DNA"/>
</dbReference>
<dbReference type="EMBL" id="JN254120">
    <property type="protein sequence ID" value="AEK80933.1"/>
    <property type="molecule type" value="Genomic_DNA"/>
</dbReference>
<evidence type="ECO:0000313" key="6">
    <source>
        <dbReference type="EMBL" id="AEK80933.1"/>
    </source>
</evidence>
<sequence>MRLTYILAVVVAATLHASGTALPTTKDSNQAAISNVASAGIVPTEENGGRMLVEEVKEERAGGALVKWLKQQGENLKFHIKKYMPGTHENKLYTDVQQGKRNAEMLKRRDSGIRAAMGN</sequence>
<feature type="chain" id="PRO_5007652802" description="RxLR effector protein" evidence="5">
    <location>
        <begin position="22"/>
        <end position="119"/>
    </location>
</feature>
<dbReference type="AlphaFoldDB" id="E0W4N9"/>
<name>E0W4N9_PHYSO</name>
<dbReference type="VEuPathDB" id="FungiDB:PHYSODRAFT_286791"/>
<gene>
    <name evidence="8" type="primary">Avh</name>
</gene>
<evidence type="ECO:0000313" key="7">
    <source>
        <dbReference type="EMBL" id="AEK80934.1"/>
    </source>
</evidence>
<evidence type="ECO:0000313" key="8">
    <source>
        <dbReference type="EMBL" id="AEK80935.1"/>
    </source>
</evidence>
<dbReference type="OMA" id="MPGTHEN"/>
<proteinExistence type="inferred from homology"/>
<evidence type="ECO:0000256" key="2">
    <source>
        <dbReference type="ARBA" id="ARBA00010400"/>
    </source>
</evidence>
<comment type="function">
    <text evidence="5">Effector that suppresses plant defense responses during pathogen infection.</text>
</comment>
<dbReference type="RefSeq" id="XP_009531842.1">
    <property type="nucleotide sequence ID" value="XM_009533547.1"/>
</dbReference>
<comment type="domain">
    <text evidence="5">The RxLR-dEER motif acts to carry the protein into the host cell cytoplasm through binding to cell surface phosphatidylinositol-3-phosphate.</text>
</comment>
<evidence type="ECO:0000256" key="3">
    <source>
        <dbReference type="ARBA" id="ARBA00022525"/>
    </source>
</evidence>
<accession>E0W4N9</accession>
<feature type="signal peptide" evidence="5">
    <location>
        <begin position="1"/>
        <end position="21"/>
    </location>
</feature>
<dbReference type="EMBL" id="JN254121">
    <property type="protein sequence ID" value="AEK80934.1"/>
    <property type="molecule type" value="Genomic_DNA"/>
</dbReference>
<organism evidence="8">
    <name type="scientific">Phytophthora sojae</name>
    <name type="common">Soybean stem and root rot agent</name>
    <name type="synonym">Phytophthora megasperma f. sp. glycines</name>
    <dbReference type="NCBI Taxonomy" id="67593"/>
    <lineage>
        <taxon>Eukaryota</taxon>
        <taxon>Sar</taxon>
        <taxon>Stramenopiles</taxon>
        <taxon>Oomycota</taxon>
        <taxon>Peronosporomycetes</taxon>
        <taxon>Peronosporales</taxon>
        <taxon>Peronosporaceae</taxon>
        <taxon>Phytophthora</taxon>
    </lineage>
</organism>
<dbReference type="Pfam" id="PF16810">
    <property type="entry name" value="RXLR"/>
    <property type="match status" value="1"/>
</dbReference>
<comment type="subcellular location">
    <subcellularLocation>
        <location evidence="1 5">Secreted</location>
    </subcellularLocation>
</comment>
<dbReference type="OrthoDB" id="97649at2759"/>
<dbReference type="GO" id="GO:0005576">
    <property type="term" value="C:extracellular region"/>
    <property type="evidence" value="ECO:0007669"/>
    <property type="project" value="UniProtKB-SubCell"/>
</dbReference>
<dbReference type="KEGG" id="psoj:PHYSODRAFT_286791"/>
<evidence type="ECO:0000256" key="1">
    <source>
        <dbReference type="ARBA" id="ARBA00004613"/>
    </source>
</evidence>
<evidence type="ECO:0000256" key="4">
    <source>
        <dbReference type="ARBA" id="ARBA00022729"/>
    </source>
</evidence>